<dbReference type="Proteomes" id="UP000244855">
    <property type="component" value="Unassembled WGS sequence"/>
</dbReference>
<dbReference type="SMART" id="SM00184">
    <property type="entry name" value="RING"/>
    <property type="match status" value="1"/>
</dbReference>
<evidence type="ECO:0000256" key="1">
    <source>
        <dbReference type="ARBA" id="ARBA00022723"/>
    </source>
</evidence>
<accession>A0A2V1E1H3</accession>
<dbReference type="InterPro" id="IPR001841">
    <property type="entry name" value="Znf_RING"/>
</dbReference>
<evidence type="ECO:0000313" key="7">
    <source>
        <dbReference type="Proteomes" id="UP000244855"/>
    </source>
</evidence>
<dbReference type="GO" id="GO:0016567">
    <property type="term" value="P:protein ubiquitination"/>
    <property type="evidence" value="ECO:0007669"/>
    <property type="project" value="TreeGrafter"/>
</dbReference>
<dbReference type="SUPFAM" id="SSF57850">
    <property type="entry name" value="RING/U-box"/>
    <property type="match status" value="1"/>
</dbReference>
<dbReference type="Gene3D" id="3.30.40.10">
    <property type="entry name" value="Zinc/RING finger domain, C3HC4 (zinc finger)"/>
    <property type="match status" value="1"/>
</dbReference>
<evidence type="ECO:0000256" key="2">
    <source>
        <dbReference type="ARBA" id="ARBA00022771"/>
    </source>
</evidence>
<keyword evidence="1" id="KW-0479">Metal-binding</keyword>
<keyword evidence="3" id="KW-0862">Zinc</keyword>
<protein>
    <recommendedName>
        <fullName evidence="5">RING-type domain-containing protein</fullName>
    </recommendedName>
</protein>
<keyword evidence="7" id="KW-1185">Reference proteome</keyword>
<evidence type="ECO:0000313" key="6">
    <source>
        <dbReference type="EMBL" id="PVI04413.1"/>
    </source>
</evidence>
<keyword evidence="2 4" id="KW-0863">Zinc-finger</keyword>
<dbReference type="OrthoDB" id="3801318at2759"/>
<organism evidence="6 7">
    <name type="scientific">Periconia macrospinosa</name>
    <dbReference type="NCBI Taxonomy" id="97972"/>
    <lineage>
        <taxon>Eukaryota</taxon>
        <taxon>Fungi</taxon>
        <taxon>Dikarya</taxon>
        <taxon>Ascomycota</taxon>
        <taxon>Pezizomycotina</taxon>
        <taxon>Dothideomycetes</taxon>
        <taxon>Pleosporomycetidae</taxon>
        <taxon>Pleosporales</taxon>
        <taxon>Massarineae</taxon>
        <taxon>Periconiaceae</taxon>
        <taxon>Periconia</taxon>
    </lineage>
</organism>
<evidence type="ECO:0000256" key="4">
    <source>
        <dbReference type="PROSITE-ProRule" id="PRU00175"/>
    </source>
</evidence>
<dbReference type="PANTHER" id="PTHR45969:SF69">
    <property type="entry name" value="FINGER DOMAIN PROTEIN, PUTATIVE (AFU_ORTHOLOGUE AFUA_3G12190)-RELATED"/>
    <property type="match status" value="1"/>
</dbReference>
<gene>
    <name evidence="6" type="ORF">DM02DRAFT_624908</name>
</gene>
<evidence type="ECO:0000259" key="5">
    <source>
        <dbReference type="PROSITE" id="PS50089"/>
    </source>
</evidence>
<dbReference type="Pfam" id="PF13639">
    <property type="entry name" value="zf-RING_2"/>
    <property type="match status" value="1"/>
</dbReference>
<dbReference type="PANTHER" id="PTHR45969">
    <property type="entry name" value="RING ZINC FINGER PROTEIN-RELATED"/>
    <property type="match status" value="1"/>
</dbReference>
<evidence type="ECO:0000256" key="3">
    <source>
        <dbReference type="ARBA" id="ARBA00022833"/>
    </source>
</evidence>
<dbReference type="GO" id="GO:0008270">
    <property type="term" value="F:zinc ion binding"/>
    <property type="evidence" value="ECO:0007669"/>
    <property type="project" value="UniProtKB-KW"/>
</dbReference>
<feature type="domain" description="RING-type" evidence="5">
    <location>
        <begin position="28"/>
        <end position="77"/>
    </location>
</feature>
<dbReference type="STRING" id="97972.A0A2V1E1H3"/>
<dbReference type="InterPro" id="IPR013083">
    <property type="entry name" value="Znf_RING/FYVE/PHD"/>
</dbReference>
<dbReference type="EMBL" id="KZ805321">
    <property type="protein sequence ID" value="PVI04413.1"/>
    <property type="molecule type" value="Genomic_DNA"/>
</dbReference>
<reference evidence="6 7" key="1">
    <citation type="journal article" date="2018" name="Sci. Rep.">
        <title>Comparative genomics provides insights into the lifestyle and reveals functional heterogeneity of dark septate endophytic fungi.</title>
        <authorList>
            <person name="Knapp D.G."/>
            <person name="Nemeth J.B."/>
            <person name="Barry K."/>
            <person name="Hainaut M."/>
            <person name="Henrissat B."/>
            <person name="Johnson J."/>
            <person name="Kuo A."/>
            <person name="Lim J.H.P."/>
            <person name="Lipzen A."/>
            <person name="Nolan M."/>
            <person name="Ohm R.A."/>
            <person name="Tamas L."/>
            <person name="Grigoriev I.V."/>
            <person name="Spatafora J.W."/>
            <person name="Nagy L.G."/>
            <person name="Kovacs G.M."/>
        </authorList>
    </citation>
    <scope>NUCLEOTIDE SEQUENCE [LARGE SCALE GENOMIC DNA]</scope>
    <source>
        <strain evidence="6 7">DSE2036</strain>
    </source>
</reference>
<dbReference type="AlphaFoldDB" id="A0A2V1E1H3"/>
<dbReference type="GO" id="GO:0061630">
    <property type="term" value="F:ubiquitin protein ligase activity"/>
    <property type="evidence" value="ECO:0007669"/>
    <property type="project" value="TreeGrafter"/>
</dbReference>
<proteinExistence type="predicted"/>
<name>A0A2V1E1H3_9PLEO</name>
<dbReference type="PROSITE" id="PS50089">
    <property type="entry name" value="ZF_RING_2"/>
    <property type="match status" value="1"/>
</dbReference>
<sequence>MNQVSRDQYLSLHGRHMTLCGPPSEPECPICVDAWDEETMTIVTIHCGHIFHEECIREWFSTPSDSGIWPNTCPICRAQCFNPIYTPANVEDGLRDYLHEYGLRFRSIMAGEVRLRRGCEVSLTISRRSSKRFLHAVDRITRSLTGEPHTWMSDVRNSFTDILPVGFMSRAGERRIIESVVRGLVTVSIISEYGDSMRSSEWVRLIKELRAIRIRANSSENAAGDVGLQQPPSTVELFDTIWMGLVMVGPSPRFETGYSLEGLHRLRSIRIASENNIDGPGVSLDEDWLWDNEPGTRVITAENFEFDLMIEIRRAGNVRPSHPRQTLTFIEHSPGTIRDLFMSHDGSWLVATDQGNFRISFLWGDTIPRTENPTFVNDTS</sequence>